<name>A0AB34JQ51_PRYPA</name>
<dbReference type="AlphaFoldDB" id="A0AB34JQ51"/>
<feature type="compositionally biased region" description="Basic and acidic residues" evidence="1">
    <location>
        <begin position="98"/>
        <end position="110"/>
    </location>
</feature>
<dbReference type="EMBL" id="JBGBPQ010000005">
    <property type="protein sequence ID" value="KAL1523565.1"/>
    <property type="molecule type" value="Genomic_DNA"/>
</dbReference>
<reference evidence="2 3" key="1">
    <citation type="journal article" date="2024" name="Science">
        <title>Giant polyketide synthase enzymes in the biosynthesis of giant marine polyether toxins.</title>
        <authorList>
            <person name="Fallon T.R."/>
            <person name="Shende V.V."/>
            <person name="Wierzbicki I.H."/>
            <person name="Pendleton A.L."/>
            <person name="Watervoot N.F."/>
            <person name="Auber R.P."/>
            <person name="Gonzalez D.J."/>
            <person name="Wisecaver J.H."/>
            <person name="Moore B.S."/>
        </authorList>
    </citation>
    <scope>NUCLEOTIDE SEQUENCE [LARGE SCALE GENOMIC DNA]</scope>
    <source>
        <strain evidence="2 3">12B1</strain>
    </source>
</reference>
<feature type="compositionally biased region" description="Acidic residues" evidence="1">
    <location>
        <begin position="125"/>
        <end position="141"/>
    </location>
</feature>
<evidence type="ECO:0000313" key="3">
    <source>
        <dbReference type="Proteomes" id="UP001515480"/>
    </source>
</evidence>
<keyword evidence="3" id="KW-1185">Reference proteome</keyword>
<sequence>MSAATNDAYEEVVTILRSLKKVKGVRLQINSEFWGIEYAAQAETTTCSGLVDRWADAAKKEALYVKWAGYGRCQLAPLDKMDKDAEGNPLNLTLLPFDDGRPPPEVEENRATAMAGSSGAVADDGNGEDAEREEEAEATELEVNDQKWVMREPKFNRLARPHAC</sequence>
<organism evidence="2 3">
    <name type="scientific">Prymnesium parvum</name>
    <name type="common">Toxic golden alga</name>
    <dbReference type="NCBI Taxonomy" id="97485"/>
    <lineage>
        <taxon>Eukaryota</taxon>
        <taxon>Haptista</taxon>
        <taxon>Haptophyta</taxon>
        <taxon>Prymnesiophyceae</taxon>
        <taxon>Prymnesiales</taxon>
        <taxon>Prymnesiaceae</taxon>
        <taxon>Prymnesium</taxon>
    </lineage>
</organism>
<proteinExistence type="predicted"/>
<comment type="caution">
    <text evidence="2">The sequence shown here is derived from an EMBL/GenBank/DDBJ whole genome shotgun (WGS) entry which is preliminary data.</text>
</comment>
<dbReference type="Proteomes" id="UP001515480">
    <property type="component" value="Unassembled WGS sequence"/>
</dbReference>
<evidence type="ECO:0000256" key="1">
    <source>
        <dbReference type="SAM" id="MobiDB-lite"/>
    </source>
</evidence>
<feature type="region of interest" description="Disordered" evidence="1">
    <location>
        <begin position="87"/>
        <end position="141"/>
    </location>
</feature>
<gene>
    <name evidence="2" type="ORF">AB1Y20_018501</name>
</gene>
<accession>A0AB34JQ51</accession>
<evidence type="ECO:0000313" key="2">
    <source>
        <dbReference type="EMBL" id="KAL1523565.1"/>
    </source>
</evidence>
<protein>
    <submittedName>
        <fullName evidence="2">Uncharacterized protein</fullName>
    </submittedName>
</protein>